<reference evidence="3" key="1">
    <citation type="journal article" date="2013" name="Eukaryot. Cell">
        <title>Extremely Reduced Levels of Heterozygosity in the Vertebrate Pathogen Encephalitozoon cuniculi.</title>
        <authorList>
            <person name="Selman M."/>
            <person name="Sak B."/>
            <person name="Kvac M."/>
            <person name="Farinelli L."/>
            <person name="Weiss L.M."/>
            <person name="Corradi N."/>
        </authorList>
    </citation>
    <scope>NUCLEOTIDE SEQUENCE</scope>
</reference>
<feature type="compositionally biased region" description="Basic and acidic residues" evidence="1">
    <location>
        <begin position="42"/>
        <end position="64"/>
    </location>
</feature>
<evidence type="ECO:0000259" key="2">
    <source>
        <dbReference type="PROSITE" id="PS50003"/>
    </source>
</evidence>
<dbReference type="Gene3D" id="2.30.29.30">
    <property type="entry name" value="Pleckstrin-homology domain (PH domain)/Phosphotyrosine-binding domain (PTB)"/>
    <property type="match status" value="1"/>
</dbReference>
<dbReference type="InterPro" id="IPR011993">
    <property type="entry name" value="PH-like_dom_sf"/>
</dbReference>
<keyword evidence="3" id="KW-0418">Kinase</keyword>
<dbReference type="Pfam" id="PF00169">
    <property type="entry name" value="PH"/>
    <property type="match status" value="1"/>
</dbReference>
<organism evidence="3">
    <name type="scientific">Encephalitozoon cuniculi</name>
    <name type="common">Microsporidian parasite</name>
    <dbReference type="NCBI Taxonomy" id="6035"/>
    <lineage>
        <taxon>Eukaryota</taxon>
        <taxon>Fungi</taxon>
        <taxon>Fungi incertae sedis</taxon>
        <taxon>Microsporidia</taxon>
        <taxon>Unikaryonidae</taxon>
        <taxon>Encephalitozoon</taxon>
    </lineage>
</organism>
<dbReference type="OMA" id="DEPAMES"/>
<evidence type="ECO:0000313" key="3">
    <source>
        <dbReference type="EMBL" id="AGE95717.1"/>
    </source>
</evidence>
<dbReference type="AlphaFoldDB" id="M1K8S5"/>
<evidence type="ECO:0000256" key="1">
    <source>
        <dbReference type="SAM" id="MobiDB-lite"/>
    </source>
</evidence>
<feature type="region of interest" description="Disordered" evidence="1">
    <location>
        <begin position="26"/>
        <end position="145"/>
    </location>
</feature>
<dbReference type="VEuPathDB" id="MicrosporidiaDB:AEWR_060620"/>
<dbReference type="VEuPathDB" id="MicrosporidiaDB:AEWD_060620"/>
<keyword evidence="3" id="KW-0808">Transferase</keyword>
<dbReference type="SMART" id="SM00233">
    <property type="entry name" value="PH"/>
    <property type="match status" value="1"/>
</dbReference>
<feature type="compositionally biased region" description="Basic and acidic residues" evidence="1">
    <location>
        <begin position="128"/>
        <end position="140"/>
    </location>
</feature>
<dbReference type="CDD" id="cd00821">
    <property type="entry name" value="PH"/>
    <property type="match status" value="1"/>
</dbReference>
<protein>
    <submittedName>
        <fullName evidence="3">Protein kinase domain containing protein</fullName>
    </submittedName>
</protein>
<dbReference type="GO" id="GO:0016301">
    <property type="term" value="F:kinase activity"/>
    <property type="evidence" value="ECO:0007669"/>
    <property type="project" value="UniProtKB-KW"/>
</dbReference>
<dbReference type="SUPFAM" id="SSF50729">
    <property type="entry name" value="PH domain-like"/>
    <property type="match status" value="1"/>
</dbReference>
<feature type="domain" description="PH" evidence="2">
    <location>
        <begin position="166"/>
        <end position="267"/>
    </location>
</feature>
<accession>M1K8S5</accession>
<proteinExistence type="predicted"/>
<name>M1K8S5_ENCCN</name>
<dbReference type="InterPro" id="IPR001849">
    <property type="entry name" value="PH_domain"/>
</dbReference>
<gene>
    <name evidence="3" type="ORF">ECU06_0670</name>
</gene>
<dbReference type="PROSITE" id="PS50003">
    <property type="entry name" value="PH_DOMAIN"/>
    <property type="match status" value="1"/>
</dbReference>
<dbReference type="EMBL" id="KC513609">
    <property type="protein sequence ID" value="AGE95717.1"/>
    <property type="molecule type" value="Genomic_DNA"/>
</dbReference>
<feature type="compositionally biased region" description="Basic and acidic residues" evidence="1">
    <location>
        <begin position="92"/>
        <end position="120"/>
    </location>
</feature>
<sequence>MEGKDTKKKKKNIIIINDKGEMRSVAKKTLDSSESSLAQSKEVGEVDEVKGMETDAEKKDEPAMESKGCCKKCSNGDARGCHSERSGNYSEQPEKQEAADGEDSSKKESPREEQTPLLDKEEADEKTEENAKPSSEKKNDAFIPPILGTSMTVANKEIFEDRENGNTVVEGWMWKKRRIFSCFWHRKYFVLTREGILKYYKADGRRHPKGNWNMKDSTEIRHYNLPSEENSHPFRVLVFFPDFSFLLAFDDKNSKDYWVEKLNETIRRLKK</sequence>
<dbReference type="VEuPathDB" id="MicrosporidiaDB:M970_060620"/>
<dbReference type="VEuPathDB" id="MicrosporidiaDB:AEWQ_060610"/>
<dbReference type="VEuPathDB" id="MicrosporidiaDB:ECU06_0670"/>